<evidence type="ECO:0000313" key="2">
    <source>
        <dbReference type="Proteomes" id="UP000639772"/>
    </source>
</evidence>
<evidence type="ECO:0000313" key="1">
    <source>
        <dbReference type="EMBL" id="KAG0490614.1"/>
    </source>
</evidence>
<organism evidence="1 2">
    <name type="scientific">Vanilla planifolia</name>
    <name type="common">Vanilla</name>
    <dbReference type="NCBI Taxonomy" id="51239"/>
    <lineage>
        <taxon>Eukaryota</taxon>
        <taxon>Viridiplantae</taxon>
        <taxon>Streptophyta</taxon>
        <taxon>Embryophyta</taxon>
        <taxon>Tracheophyta</taxon>
        <taxon>Spermatophyta</taxon>
        <taxon>Magnoliopsida</taxon>
        <taxon>Liliopsida</taxon>
        <taxon>Asparagales</taxon>
        <taxon>Orchidaceae</taxon>
        <taxon>Vanilloideae</taxon>
        <taxon>Vanilleae</taxon>
        <taxon>Vanilla</taxon>
    </lineage>
</organism>
<name>A0A835V7R6_VANPL</name>
<comment type="caution">
    <text evidence="1">The sequence shown here is derived from an EMBL/GenBank/DDBJ whole genome shotgun (WGS) entry which is preliminary data.</text>
</comment>
<gene>
    <name evidence="1" type="ORF">HPP92_007477</name>
</gene>
<dbReference type="AlphaFoldDB" id="A0A835V7R6"/>
<proteinExistence type="predicted"/>
<dbReference type="Proteomes" id="UP000639772">
    <property type="component" value="Chromosome 3"/>
</dbReference>
<accession>A0A835V7R6</accession>
<reference evidence="1 2" key="1">
    <citation type="journal article" date="2020" name="Nat. Food">
        <title>A phased Vanilla planifolia genome enables genetic improvement of flavour and production.</title>
        <authorList>
            <person name="Hasing T."/>
            <person name="Tang H."/>
            <person name="Brym M."/>
            <person name="Khazi F."/>
            <person name="Huang T."/>
            <person name="Chambers A.H."/>
        </authorList>
    </citation>
    <scope>NUCLEOTIDE SEQUENCE [LARGE SCALE GENOMIC DNA]</scope>
    <source>
        <tissue evidence="1">Leaf</tissue>
    </source>
</reference>
<protein>
    <submittedName>
        <fullName evidence="1">Uncharacterized protein</fullName>
    </submittedName>
</protein>
<sequence length="184" mass="19910">MREASMQRKGGGQSVPVVSRHLPVLTGDGAGSGRYRRRCRLIRRFVGDERRREAIGADVDGETSCPASRCKPTPGRKVGQVSSSTMVGADVVHIGHVAAPLAWSSADTSSVLRPICVKTLTKENIRDKLPKIDFLVRLGGSSSQSPRRHMVLVCLETPVRIPKASRRKALRTNEVGTMAGGRES</sequence>
<dbReference type="EMBL" id="JADCNM010000003">
    <property type="protein sequence ID" value="KAG0490614.1"/>
    <property type="molecule type" value="Genomic_DNA"/>
</dbReference>